<proteinExistence type="inferred from homology"/>
<sequence length="233" mass="25380">MLDSLFLSFREGLEAALIIGIILITLTKLGRNHLTRVVVSGTIAGVIGSAVLGFILFQFAQRISHEAGEILEVSMMLVAAGLIAYFILWLHRNQHVTSEIKEQVAKTTSGIGLFLLAFLSVAREGMELVIFNLTQVTEAASTVVLGSFIGILVSILVAILLFKTTIKLNLGFIFKGLGLILIFIGGEMFAEGIIELISVETEGIEIGLMAVFILPSFYLLFKNDFAKFKKQNA</sequence>
<dbReference type="Proteomes" id="UP000306477">
    <property type="component" value="Unassembled WGS sequence"/>
</dbReference>
<dbReference type="GO" id="GO:0015093">
    <property type="term" value="F:ferrous iron transmembrane transporter activity"/>
    <property type="evidence" value="ECO:0007669"/>
    <property type="project" value="TreeGrafter"/>
</dbReference>
<dbReference type="PANTHER" id="PTHR31632">
    <property type="entry name" value="IRON TRANSPORTER FTH1"/>
    <property type="match status" value="1"/>
</dbReference>
<gene>
    <name evidence="7" type="ORF">E1I69_06620</name>
</gene>
<comment type="subcellular location">
    <subcellularLocation>
        <location evidence="1">Membrane</location>
        <topology evidence="1">Multi-pass membrane protein</topology>
    </subcellularLocation>
</comment>
<accession>A0A4S3PX08</accession>
<dbReference type="Pfam" id="PF03239">
    <property type="entry name" value="FTR1"/>
    <property type="match status" value="1"/>
</dbReference>
<comment type="caution">
    <text evidence="7">The sequence shown here is derived from an EMBL/GenBank/DDBJ whole genome shotgun (WGS) entry which is preliminary data.</text>
</comment>
<evidence type="ECO:0000256" key="2">
    <source>
        <dbReference type="ARBA" id="ARBA00008333"/>
    </source>
</evidence>
<feature type="transmembrane region" description="Helical" evidence="6">
    <location>
        <begin position="174"/>
        <end position="197"/>
    </location>
</feature>
<evidence type="ECO:0000256" key="1">
    <source>
        <dbReference type="ARBA" id="ARBA00004141"/>
    </source>
</evidence>
<dbReference type="InterPro" id="IPR004923">
    <property type="entry name" value="FTR1/Fip1/EfeU"/>
</dbReference>
<keyword evidence="8" id="KW-1185">Reference proteome</keyword>
<evidence type="ECO:0000256" key="6">
    <source>
        <dbReference type="SAM" id="Phobius"/>
    </source>
</evidence>
<reference evidence="7 8" key="1">
    <citation type="journal article" date="2019" name="Indoor Air">
        <title>Impacts of indoor surface finishes on bacterial viability.</title>
        <authorList>
            <person name="Hu J."/>
            <person name="Maamar S.B."/>
            <person name="Glawe A.J."/>
            <person name="Gottel N."/>
            <person name="Gilbert J.A."/>
            <person name="Hartmann E.M."/>
        </authorList>
    </citation>
    <scope>NUCLEOTIDE SEQUENCE [LARGE SCALE GENOMIC DNA]</scope>
    <source>
        <strain evidence="7 8">AF060A6</strain>
    </source>
</reference>
<evidence type="ECO:0000256" key="4">
    <source>
        <dbReference type="ARBA" id="ARBA00022989"/>
    </source>
</evidence>
<keyword evidence="4 6" id="KW-1133">Transmembrane helix</keyword>
<dbReference type="EMBL" id="SLUB01000008">
    <property type="protein sequence ID" value="THE13582.1"/>
    <property type="molecule type" value="Genomic_DNA"/>
</dbReference>
<dbReference type="RefSeq" id="WP_136378815.1">
    <property type="nucleotide sequence ID" value="NZ_SLUB01000008.1"/>
</dbReference>
<protein>
    <submittedName>
        <fullName evidence="7">Iron permease</fullName>
    </submittedName>
</protein>
<evidence type="ECO:0000313" key="8">
    <source>
        <dbReference type="Proteomes" id="UP000306477"/>
    </source>
</evidence>
<evidence type="ECO:0000313" key="7">
    <source>
        <dbReference type="EMBL" id="THE13582.1"/>
    </source>
</evidence>
<evidence type="ECO:0000256" key="5">
    <source>
        <dbReference type="ARBA" id="ARBA00023136"/>
    </source>
</evidence>
<keyword evidence="3 6" id="KW-0812">Transmembrane</keyword>
<organism evidence="7 8">
    <name type="scientific">Bacillus timonensis</name>
    <dbReference type="NCBI Taxonomy" id="1033734"/>
    <lineage>
        <taxon>Bacteria</taxon>
        <taxon>Bacillati</taxon>
        <taxon>Bacillota</taxon>
        <taxon>Bacilli</taxon>
        <taxon>Bacillales</taxon>
        <taxon>Bacillaceae</taxon>
        <taxon>Bacillus</taxon>
    </lineage>
</organism>
<name>A0A4S3PX08_9BACI</name>
<feature type="transmembrane region" description="Helical" evidence="6">
    <location>
        <begin position="37"/>
        <end position="61"/>
    </location>
</feature>
<dbReference type="AlphaFoldDB" id="A0A4S3PX08"/>
<dbReference type="PANTHER" id="PTHR31632:SF2">
    <property type="entry name" value="PLASMA MEMBRANE IRON PERMEASE"/>
    <property type="match status" value="1"/>
</dbReference>
<keyword evidence="5 6" id="KW-0472">Membrane</keyword>
<feature type="transmembrane region" description="Helical" evidence="6">
    <location>
        <begin position="142"/>
        <end position="162"/>
    </location>
</feature>
<feature type="transmembrane region" description="Helical" evidence="6">
    <location>
        <begin position="12"/>
        <end position="30"/>
    </location>
</feature>
<feature type="transmembrane region" description="Helical" evidence="6">
    <location>
        <begin position="73"/>
        <end position="91"/>
    </location>
</feature>
<dbReference type="GO" id="GO:0033573">
    <property type="term" value="C:high-affinity iron permease complex"/>
    <property type="evidence" value="ECO:0007669"/>
    <property type="project" value="InterPro"/>
</dbReference>
<feature type="transmembrane region" description="Helical" evidence="6">
    <location>
        <begin position="203"/>
        <end position="221"/>
    </location>
</feature>
<comment type="similarity">
    <text evidence="2">Belongs to the oxidase-dependent Fe transporter (OFeT) (TC 9.A.10.1) family.</text>
</comment>
<dbReference type="STRING" id="1033734.GCA_000285535_03300"/>
<evidence type="ECO:0000256" key="3">
    <source>
        <dbReference type="ARBA" id="ARBA00022692"/>
    </source>
</evidence>
<dbReference type="OrthoDB" id="9792533at2"/>